<dbReference type="PANTHER" id="PTHR43708:SF5">
    <property type="entry name" value="CONSERVED EXPRESSED OXIDOREDUCTASE (EUROFUNG)-RELATED"/>
    <property type="match status" value="1"/>
</dbReference>
<dbReference type="Gene3D" id="3.40.50.720">
    <property type="entry name" value="NAD(P)-binding Rossmann-like Domain"/>
    <property type="match status" value="1"/>
</dbReference>
<dbReference type="PANTHER" id="PTHR43708">
    <property type="entry name" value="CONSERVED EXPRESSED OXIDOREDUCTASE (EUROFUNG)"/>
    <property type="match status" value="1"/>
</dbReference>
<dbReference type="InterPro" id="IPR051317">
    <property type="entry name" value="Gfo/Idh/MocA_oxidoreduct"/>
</dbReference>
<dbReference type="AlphaFoldDB" id="A0A074KWG6"/>
<name>A0A074KWG6_9BACT</name>
<comment type="caution">
    <text evidence="5">The sequence shown here is derived from an EMBL/GenBank/DDBJ whole genome shotgun (WGS) entry which is preliminary data.</text>
</comment>
<feature type="domain" description="Gfo/Idh/MocA-like oxidoreductase N-terminal" evidence="3">
    <location>
        <begin position="5"/>
        <end position="119"/>
    </location>
</feature>
<evidence type="ECO:0000256" key="2">
    <source>
        <dbReference type="ARBA" id="ARBA00023002"/>
    </source>
</evidence>
<keyword evidence="2" id="KW-0560">Oxidoreductase</keyword>
<dbReference type="GO" id="GO:0016491">
    <property type="term" value="F:oxidoreductase activity"/>
    <property type="evidence" value="ECO:0007669"/>
    <property type="project" value="UniProtKB-KW"/>
</dbReference>
<dbReference type="GO" id="GO:0000166">
    <property type="term" value="F:nucleotide binding"/>
    <property type="evidence" value="ECO:0007669"/>
    <property type="project" value="InterPro"/>
</dbReference>
<dbReference type="Gene3D" id="3.30.360.10">
    <property type="entry name" value="Dihydrodipicolinate Reductase, domain 2"/>
    <property type="match status" value="1"/>
</dbReference>
<evidence type="ECO:0000313" key="5">
    <source>
        <dbReference type="EMBL" id="KEO73274.1"/>
    </source>
</evidence>
<organism evidence="5 6">
    <name type="scientific">Anditalea andensis</name>
    <dbReference type="NCBI Taxonomy" id="1048983"/>
    <lineage>
        <taxon>Bacteria</taxon>
        <taxon>Pseudomonadati</taxon>
        <taxon>Bacteroidota</taxon>
        <taxon>Cytophagia</taxon>
        <taxon>Cytophagales</taxon>
        <taxon>Cytophagaceae</taxon>
        <taxon>Anditalea</taxon>
    </lineage>
</organism>
<proteinExistence type="inferred from homology"/>
<accession>A0A074KWG6</accession>
<dbReference type="Proteomes" id="UP000027821">
    <property type="component" value="Unassembled WGS sequence"/>
</dbReference>
<gene>
    <name evidence="5" type="ORF">EL17_13065</name>
</gene>
<reference evidence="5 6" key="1">
    <citation type="submission" date="2014-04" db="EMBL/GenBank/DDBJ databases">
        <title>Characterization and application of a salt tolerant electro-active bacterium.</title>
        <authorList>
            <person name="Yang L."/>
            <person name="Wei S."/>
            <person name="Tay Q.X.M."/>
        </authorList>
    </citation>
    <scope>NUCLEOTIDE SEQUENCE [LARGE SCALE GENOMIC DNA]</scope>
    <source>
        <strain evidence="5 6">LY1</strain>
    </source>
</reference>
<dbReference type="RefSeq" id="WP_035075068.1">
    <property type="nucleotide sequence ID" value="NZ_JMIH01000022.1"/>
</dbReference>
<dbReference type="SUPFAM" id="SSF51735">
    <property type="entry name" value="NAD(P)-binding Rossmann-fold domains"/>
    <property type="match status" value="1"/>
</dbReference>
<dbReference type="InterPro" id="IPR000683">
    <property type="entry name" value="Gfo/Idh/MocA-like_OxRdtase_N"/>
</dbReference>
<feature type="domain" description="GFO/IDH/MocA-like oxidoreductase" evidence="4">
    <location>
        <begin position="129"/>
        <end position="246"/>
    </location>
</feature>
<comment type="similarity">
    <text evidence="1">Belongs to the Gfo/Idh/MocA family.</text>
</comment>
<evidence type="ECO:0000256" key="1">
    <source>
        <dbReference type="ARBA" id="ARBA00010928"/>
    </source>
</evidence>
<protein>
    <submittedName>
        <fullName evidence="5">NAD-binding oxidoreductase</fullName>
    </submittedName>
</protein>
<dbReference type="STRING" id="1048983.EL17_13065"/>
<evidence type="ECO:0000259" key="3">
    <source>
        <dbReference type="Pfam" id="PF01408"/>
    </source>
</evidence>
<dbReference type="InterPro" id="IPR036291">
    <property type="entry name" value="NAD(P)-bd_dom_sf"/>
</dbReference>
<evidence type="ECO:0000313" key="6">
    <source>
        <dbReference type="Proteomes" id="UP000027821"/>
    </source>
</evidence>
<dbReference type="InterPro" id="IPR055170">
    <property type="entry name" value="GFO_IDH_MocA-like_dom"/>
</dbReference>
<sequence>MNKLKTGLVGYGSVAEKMHAPLIHTSPYMDLYGVVERNHRRSKDKYAEVKIFRSIEELLLVEELDLVVIATPNENHYGQAKLALEAGKHVVVDKPITVSAADAISLDRLAKDKGLVLSVFQNRRWDGDFLTVQKLMHEGILGRIVHFESHFDRFRPEPKENWREKDVPGSGILYDLGSHLIDQALMLFGKPDWVYAEILKQRPHVEADDFFDISMQFDGVKVRLTASIYVNAVLPKFMLLGEKGTYIKHGLDVQEQAFKEQRLPVGETWGIEPEINWGKIYFEDKQVAFPTLNGDYRQLYENIARAILANDPLAVTAQQAIDCLKVIEACKVSHEEGRRVAGDEIFR</sequence>
<dbReference type="Pfam" id="PF22725">
    <property type="entry name" value="GFO_IDH_MocA_C3"/>
    <property type="match status" value="1"/>
</dbReference>
<keyword evidence="6" id="KW-1185">Reference proteome</keyword>
<dbReference type="Pfam" id="PF01408">
    <property type="entry name" value="GFO_IDH_MocA"/>
    <property type="match status" value="1"/>
</dbReference>
<evidence type="ECO:0000259" key="4">
    <source>
        <dbReference type="Pfam" id="PF22725"/>
    </source>
</evidence>
<dbReference type="EMBL" id="JMIH01000022">
    <property type="protein sequence ID" value="KEO73274.1"/>
    <property type="molecule type" value="Genomic_DNA"/>
</dbReference>
<dbReference type="OrthoDB" id="9815825at2"/>
<dbReference type="eggNOG" id="COG0673">
    <property type="taxonomic scope" value="Bacteria"/>
</dbReference>